<gene>
    <name evidence="1" type="ORF">IE53DRAFT_388325</name>
</gene>
<evidence type="ECO:0000313" key="1">
    <source>
        <dbReference type="EMBL" id="PWN49447.1"/>
    </source>
</evidence>
<sequence>MKPLGALAQRPTLLLRHLHLRPHPTHPPSSSSSSCPDPLPSHQGPGSLLSSSSSSQPILPSHERRSRSSPSCSCSSSSSTSASAASHARIQVHHHHHHPPAASPSPSTSTLSFFPSLTYRKLKPDKPEEPGPISEHEYRLRVGKAVQLITNTLPDFMEVSLVDLKDLDSGYHGLLTRRGKARELDQEQADKAFTSIYHPSIAFCFHPPVPHLGIGGGGGQDETEPSAHQRSRGTCSPPRSDSVDFPLTPPPSSQPSPTPSSSLSPCAWEEASRDSNQIGGHHGPKISFRGRTLYMASAQILRHALGALFSNTNVSIEKARFEGRTNSQRCYWPGITSDTGFIRKPVSSAEGGNATRDHLSSSDEDDDSLSSYAASPDALCLRVRFEGTSRVTTSPHSYTVLFRYEFDRRTGKVARHVVDNVQPVPGRKIWAGLENAWGNLSPAGAAAHNLGEARSVQSHPHPRSRDAVTHG</sequence>
<organism evidence="1 2">
    <name type="scientific">Violaceomyces palustris</name>
    <dbReference type="NCBI Taxonomy" id="1673888"/>
    <lineage>
        <taxon>Eukaryota</taxon>
        <taxon>Fungi</taxon>
        <taxon>Dikarya</taxon>
        <taxon>Basidiomycota</taxon>
        <taxon>Ustilaginomycotina</taxon>
        <taxon>Ustilaginomycetes</taxon>
        <taxon>Violaceomycetales</taxon>
        <taxon>Violaceomycetaceae</taxon>
        <taxon>Violaceomyces</taxon>
    </lineage>
</organism>
<proteinExistence type="predicted"/>
<accession>A0ACD0NUH8</accession>
<name>A0ACD0NUH8_9BASI</name>
<evidence type="ECO:0000313" key="2">
    <source>
        <dbReference type="Proteomes" id="UP000245626"/>
    </source>
</evidence>
<dbReference type="EMBL" id="KZ820049">
    <property type="protein sequence ID" value="PWN49447.1"/>
    <property type="molecule type" value="Genomic_DNA"/>
</dbReference>
<protein>
    <submittedName>
        <fullName evidence="1">Uncharacterized protein</fullName>
    </submittedName>
</protein>
<dbReference type="Proteomes" id="UP000245626">
    <property type="component" value="Unassembled WGS sequence"/>
</dbReference>
<keyword evidence="2" id="KW-1185">Reference proteome</keyword>
<reference evidence="1 2" key="1">
    <citation type="journal article" date="2018" name="Mol. Biol. Evol.">
        <title>Broad Genomic Sampling Reveals a Smut Pathogenic Ancestry of the Fungal Clade Ustilaginomycotina.</title>
        <authorList>
            <person name="Kijpornyongpan T."/>
            <person name="Mondo S.J."/>
            <person name="Barry K."/>
            <person name="Sandor L."/>
            <person name="Lee J."/>
            <person name="Lipzen A."/>
            <person name="Pangilinan J."/>
            <person name="LaButti K."/>
            <person name="Hainaut M."/>
            <person name="Henrissat B."/>
            <person name="Grigoriev I.V."/>
            <person name="Spatafora J.W."/>
            <person name="Aime M.C."/>
        </authorList>
    </citation>
    <scope>NUCLEOTIDE SEQUENCE [LARGE SCALE GENOMIC DNA]</scope>
    <source>
        <strain evidence="1 2">SA 807</strain>
    </source>
</reference>